<evidence type="ECO:0000313" key="15">
    <source>
        <dbReference type="EMBL" id="AOT69168.1"/>
    </source>
</evidence>
<evidence type="ECO:0000256" key="12">
    <source>
        <dbReference type="ARBA" id="ARBA00077306"/>
    </source>
</evidence>
<accession>A0A1D8GE46</accession>
<evidence type="ECO:0000256" key="13">
    <source>
        <dbReference type="ARBA" id="ARBA00079192"/>
    </source>
</evidence>
<evidence type="ECO:0000256" key="7">
    <source>
        <dbReference type="ARBA" id="ARBA00051525"/>
    </source>
</evidence>
<gene>
    <name evidence="15" type="ORF">Gferi_06080</name>
</gene>
<dbReference type="SUPFAM" id="SSF102114">
    <property type="entry name" value="Radical SAM enzymes"/>
    <property type="match status" value="1"/>
</dbReference>
<dbReference type="InterPro" id="IPR006638">
    <property type="entry name" value="Elp3/MiaA/NifB-like_rSAM"/>
</dbReference>
<evidence type="ECO:0000259" key="14">
    <source>
        <dbReference type="PROSITE" id="PS51918"/>
    </source>
</evidence>
<evidence type="ECO:0000256" key="9">
    <source>
        <dbReference type="ARBA" id="ARBA00066739"/>
    </source>
</evidence>
<comment type="catalytic activity">
    <reaction evidence="7">
        <text>[mycofactocin precursor peptide]-C-terminal glycyl-L-valyl-L-tyrosine + S-adenosyl-L-methionine = [mycofactocin precursor peptide]-C-terminal glycyl-N-{[2-(4-hydroxyphenyl)ethenyl]-3-methylbutanamide} + 5'-deoxyadenosine + L-methionine + CO2</text>
        <dbReference type="Rhea" id="RHEA:65492"/>
        <dbReference type="Rhea" id="RHEA-COMP:16815"/>
        <dbReference type="Rhea" id="RHEA-COMP:16816"/>
        <dbReference type="ChEBI" id="CHEBI:16526"/>
        <dbReference type="ChEBI" id="CHEBI:17319"/>
        <dbReference type="ChEBI" id="CHEBI:57844"/>
        <dbReference type="ChEBI" id="CHEBI:59789"/>
        <dbReference type="ChEBI" id="CHEBI:156515"/>
        <dbReference type="ChEBI" id="CHEBI:156517"/>
        <dbReference type="EC" id="1.3.98.7"/>
    </reaction>
</comment>
<dbReference type="InterPro" id="IPR023885">
    <property type="entry name" value="4Fe4S-binding_SPASM_dom"/>
</dbReference>
<dbReference type="InterPro" id="IPR050377">
    <property type="entry name" value="Radical_SAM_PqqE_MftC-like"/>
</dbReference>
<evidence type="ECO:0000313" key="16">
    <source>
        <dbReference type="Proteomes" id="UP000095743"/>
    </source>
</evidence>
<evidence type="ECO:0000256" key="2">
    <source>
        <dbReference type="ARBA" id="ARBA00022485"/>
    </source>
</evidence>
<dbReference type="PROSITE" id="PS51918">
    <property type="entry name" value="RADICAL_SAM"/>
    <property type="match status" value="1"/>
</dbReference>
<dbReference type="InterPro" id="IPR058240">
    <property type="entry name" value="rSAM_sf"/>
</dbReference>
<dbReference type="GO" id="GO:0051539">
    <property type="term" value="F:4 iron, 4 sulfur cluster binding"/>
    <property type="evidence" value="ECO:0007669"/>
    <property type="project" value="UniProtKB-KW"/>
</dbReference>
<name>A0A1D8GE46_9FIRM</name>
<evidence type="ECO:0000256" key="5">
    <source>
        <dbReference type="ARBA" id="ARBA00023004"/>
    </source>
</evidence>
<evidence type="ECO:0000256" key="6">
    <source>
        <dbReference type="ARBA" id="ARBA00023014"/>
    </source>
</evidence>
<dbReference type="InterPro" id="IPR017200">
    <property type="entry name" value="PqqE-like"/>
</dbReference>
<evidence type="ECO:0000256" key="3">
    <source>
        <dbReference type="ARBA" id="ARBA00022691"/>
    </source>
</evidence>
<keyword evidence="2" id="KW-0004">4Fe-4S</keyword>
<dbReference type="EMBL" id="CP017269">
    <property type="protein sequence ID" value="AOT69168.1"/>
    <property type="molecule type" value="Genomic_DNA"/>
</dbReference>
<dbReference type="PANTHER" id="PTHR11228">
    <property type="entry name" value="RADICAL SAM DOMAIN PROTEIN"/>
    <property type="match status" value="1"/>
</dbReference>
<dbReference type="GO" id="GO:0006783">
    <property type="term" value="P:heme biosynthetic process"/>
    <property type="evidence" value="ECO:0007669"/>
    <property type="project" value="TreeGrafter"/>
</dbReference>
<sequence>MLDITKILSGNIEDDSERYSRDCNKTVSGTRKNFGPVVAWNITQRCNFRCQHCYSSSNCEEDESVLTLNEIKRIIDEFKENNVPVILLSGGEPLMREDIFDIIAYITTSGIRVSLSTNGSLIDKDTAMKLKKMGIGYVGISIDGTKENNDFFRGVPGAFDSAVKAIENCHDVGQKVGIRFTMQKNNYKEIPNVFALVEEMKVNRICFYHLVPSGRGKDITDQMLSYKETKEAIDFLYAYSKKTVEGKSSIKEILTVANHADGPYIYQKVQKENPERAESILKLLMRNRGNRSGMAIANVDWQGNVYPDQFSRFLKLGSLRDSSFSNIWNDDQAILTQLRNREKLIKGKCSDCRWFEICNGNLRARAYHILGDTWAADPACYLEDDEI</sequence>
<feature type="domain" description="Radical SAM core" evidence="14">
    <location>
        <begin position="32"/>
        <end position="242"/>
    </location>
</feature>
<dbReference type="Pfam" id="PF04055">
    <property type="entry name" value="Radical_SAM"/>
    <property type="match status" value="1"/>
</dbReference>
<comment type="catalytic activity">
    <reaction evidence="8">
        <text>[mycofactocin precursor peptide]-C-terminal glycyl-N-{[2-(4-hydroxyphenyl)ethenyl]-3-methylbutanamide} + AH2 + S-adenosyl-L-methionine = [mycofactocin precursor peptide]-C-terminal glycyl-N-{5-[(4-hydroxyphenyl)methyl]-4,4-dimethyl-2-oxopyrrolidin-3-yl}acetamide + 5'-deoxyadenosine + L-methionine + A + H(+)</text>
        <dbReference type="Rhea" id="RHEA:65500"/>
        <dbReference type="Rhea" id="RHEA-COMP:16816"/>
        <dbReference type="Rhea" id="RHEA-COMP:16818"/>
        <dbReference type="ChEBI" id="CHEBI:13193"/>
        <dbReference type="ChEBI" id="CHEBI:15378"/>
        <dbReference type="ChEBI" id="CHEBI:17319"/>
        <dbReference type="ChEBI" id="CHEBI:17499"/>
        <dbReference type="ChEBI" id="CHEBI:57844"/>
        <dbReference type="ChEBI" id="CHEBI:59789"/>
        <dbReference type="ChEBI" id="CHEBI:156517"/>
        <dbReference type="ChEBI" id="CHEBI:156518"/>
        <dbReference type="EC" id="4.1.99.26"/>
    </reaction>
</comment>
<dbReference type="SFLD" id="SFLDG01067">
    <property type="entry name" value="SPASM/twitch_domain_containing"/>
    <property type="match status" value="1"/>
</dbReference>
<organism evidence="15 16">
    <name type="scientific">Geosporobacter ferrireducens</name>
    <dbReference type="NCBI Taxonomy" id="1424294"/>
    <lineage>
        <taxon>Bacteria</taxon>
        <taxon>Bacillati</taxon>
        <taxon>Bacillota</taxon>
        <taxon>Clostridia</taxon>
        <taxon>Peptostreptococcales</taxon>
        <taxon>Thermotaleaceae</taxon>
        <taxon>Geosporobacter</taxon>
    </lineage>
</organism>
<dbReference type="SMART" id="SM00729">
    <property type="entry name" value="Elp3"/>
    <property type="match status" value="1"/>
</dbReference>
<dbReference type="PIRSF" id="PIRSF037420">
    <property type="entry name" value="PQQ_syn_pqqE"/>
    <property type="match status" value="1"/>
</dbReference>
<dbReference type="Proteomes" id="UP000095743">
    <property type="component" value="Chromosome"/>
</dbReference>
<dbReference type="FunFam" id="3.20.20.70:FF:000188">
    <property type="entry name" value="Mycofactocin radical SAM maturase MftC"/>
    <property type="match status" value="1"/>
</dbReference>
<evidence type="ECO:0000256" key="11">
    <source>
        <dbReference type="ARBA" id="ARBA00074337"/>
    </source>
</evidence>
<dbReference type="RefSeq" id="WP_069974734.1">
    <property type="nucleotide sequence ID" value="NZ_CP017269.1"/>
</dbReference>
<dbReference type="EC" id="1.3.98.7" evidence="9"/>
<dbReference type="InterPro" id="IPR013785">
    <property type="entry name" value="Aldolase_TIM"/>
</dbReference>
<evidence type="ECO:0000256" key="4">
    <source>
        <dbReference type="ARBA" id="ARBA00022723"/>
    </source>
</evidence>
<reference evidence="15 16" key="1">
    <citation type="submission" date="2016-09" db="EMBL/GenBank/DDBJ databases">
        <title>Genomic analysis reveals versatility of anaerobic energy metabolism of Geosporobacter ferrireducens IRF9 of phylum Firmicutes.</title>
        <authorList>
            <person name="Kim S.-J."/>
        </authorList>
    </citation>
    <scope>NUCLEOTIDE SEQUENCE [LARGE SCALE GENOMIC DNA]</scope>
    <source>
        <strain evidence="15 16">IRF9</strain>
    </source>
</reference>
<dbReference type="InterPro" id="IPR007197">
    <property type="entry name" value="rSAM"/>
</dbReference>
<dbReference type="PANTHER" id="PTHR11228:SF7">
    <property type="entry name" value="PQQA PEPTIDE CYCLASE"/>
    <property type="match status" value="1"/>
</dbReference>
<keyword evidence="6" id="KW-0411">Iron-sulfur</keyword>
<dbReference type="AlphaFoldDB" id="A0A1D8GE46"/>
<keyword evidence="16" id="KW-1185">Reference proteome</keyword>
<keyword evidence="3" id="KW-0949">S-adenosyl-L-methionine</keyword>
<evidence type="ECO:0000256" key="8">
    <source>
        <dbReference type="ARBA" id="ARBA00051925"/>
    </source>
</evidence>
<evidence type="ECO:0000256" key="10">
    <source>
        <dbReference type="ARBA" id="ARBA00066804"/>
    </source>
</evidence>
<protein>
    <recommendedName>
        <fullName evidence="11">Mycofactocin maturase MftC</fullName>
        <ecNumber evidence="9">1.3.98.7</ecNumber>
        <ecNumber evidence="10">4.1.99.26</ecNumber>
    </recommendedName>
    <alternativeName>
        <fullName evidence="13">[Mycofactocin precursor peptide]-pyrrolidinone derivative synthase</fullName>
    </alternativeName>
    <alternativeName>
        <fullName evidence="12">[Mycofactocin precursor peptide]-tyrosine decarboxylase</fullName>
    </alternativeName>
</protein>
<keyword evidence="5" id="KW-0408">Iron</keyword>
<dbReference type="CDD" id="cd21123">
    <property type="entry name" value="SPASM_MftC-like"/>
    <property type="match status" value="1"/>
</dbReference>
<dbReference type="SFLD" id="SFLDG01386">
    <property type="entry name" value="main_SPASM_domain-containing"/>
    <property type="match status" value="1"/>
</dbReference>
<dbReference type="STRING" id="1424294.Gferi_06080"/>
<dbReference type="GO" id="GO:0046872">
    <property type="term" value="F:metal ion binding"/>
    <property type="evidence" value="ECO:0007669"/>
    <property type="project" value="UniProtKB-KW"/>
</dbReference>
<dbReference type="KEGG" id="gfe:Gferi_06080"/>
<dbReference type="GO" id="GO:0003824">
    <property type="term" value="F:catalytic activity"/>
    <property type="evidence" value="ECO:0007669"/>
    <property type="project" value="InterPro"/>
</dbReference>
<dbReference type="SFLD" id="SFLDS00029">
    <property type="entry name" value="Radical_SAM"/>
    <property type="match status" value="1"/>
</dbReference>
<dbReference type="Pfam" id="PF13186">
    <property type="entry name" value="SPASM"/>
    <property type="match status" value="1"/>
</dbReference>
<proteinExistence type="predicted"/>
<dbReference type="NCBIfam" id="TIGR04085">
    <property type="entry name" value="rSAM_more_4Fe4S"/>
    <property type="match status" value="1"/>
</dbReference>
<keyword evidence="4" id="KW-0479">Metal-binding</keyword>
<comment type="cofactor">
    <cofactor evidence="1">
        <name>[4Fe-4S] cluster</name>
        <dbReference type="ChEBI" id="CHEBI:49883"/>
    </cofactor>
</comment>
<dbReference type="CDD" id="cd01335">
    <property type="entry name" value="Radical_SAM"/>
    <property type="match status" value="1"/>
</dbReference>
<evidence type="ECO:0000256" key="1">
    <source>
        <dbReference type="ARBA" id="ARBA00001966"/>
    </source>
</evidence>
<dbReference type="OrthoDB" id="7021155at2"/>
<dbReference type="Gene3D" id="3.20.20.70">
    <property type="entry name" value="Aldolase class I"/>
    <property type="match status" value="1"/>
</dbReference>
<dbReference type="EC" id="4.1.99.26" evidence="10"/>